<feature type="transmembrane region" description="Helical" evidence="6">
    <location>
        <begin position="237"/>
        <end position="257"/>
    </location>
</feature>
<evidence type="ECO:0000313" key="8">
    <source>
        <dbReference type="EMBL" id="SDL38657.1"/>
    </source>
</evidence>
<dbReference type="InterPro" id="IPR013525">
    <property type="entry name" value="ABC2_TM"/>
</dbReference>
<evidence type="ECO:0000256" key="5">
    <source>
        <dbReference type="ARBA" id="ARBA00023251"/>
    </source>
</evidence>
<keyword evidence="9" id="KW-1185">Reference proteome</keyword>
<evidence type="ECO:0000259" key="7">
    <source>
        <dbReference type="PROSITE" id="PS51012"/>
    </source>
</evidence>
<keyword evidence="5" id="KW-0046">Antibiotic resistance</keyword>
<dbReference type="EMBL" id="FNGF01000005">
    <property type="protein sequence ID" value="SDL38657.1"/>
    <property type="molecule type" value="Genomic_DNA"/>
</dbReference>
<dbReference type="GO" id="GO:0140359">
    <property type="term" value="F:ABC-type transporter activity"/>
    <property type="evidence" value="ECO:0007669"/>
    <property type="project" value="InterPro"/>
</dbReference>
<evidence type="ECO:0000256" key="2">
    <source>
        <dbReference type="ARBA" id="ARBA00022692"/>
    </source>
</evidence>
<proteinExistence type="predicted"/>
<evidence type="ECO:0000256" key="1">
    <source>
        <dbReference type="ARBA" id="ARBA00004141"/>
    </source>
</evidence>
<dbReference type="PIRSF" id="PIRSF006648">
    <property type="entry name" value="DrrB"/>
    <property type="match status" value="1"/>
</dbReference>
<comment type="subcellular location">
    <subcellularLocation>
        <location evidence="1">Membrane</location>
        <topology evidence="1">Multi-pass membrane protein</topology>
    </subcellularLocation>
</comment>
<feature type="transmembrane region" description="Helical" evidence="6">
    <location>
        <begin position="31"/>
        <end position="48"/>
    </location>
</feature>
<sequence>MSGSTTLHEYRTGWKRAVIETKVSLTSIGDLMGFIMPTAIAIVVLLFMQRADFEGAPVSLGSMNMPSLIGMNVVFGGIIGMVGALAMDRTNGTLLRAKSMPGGMTGYLVGHLVSTAMFISVTAIALLAVGLPLFDGLEFGTPDRWMVFIAVLAMGIVATLPIGAVLGALLDNPKNMGLVMFPIMGMVAISGIFYPITALPGWLQGIGQVFPMYWMGLGMRHALLPDSMAAVEIGGEWRTLTMFAVLALWAVVSMALAPRLLRRMSRRESGSAVAARRADMQRDW</sequence>
<dbReference type="AlphaFoldDB" id="A0A1G9JM58"/>
<evidence type="ECO:0000256" key="3">
    <source>
        <dbReference type="ARBA" id="ARBA00022989"/>
    </source>
</evidence>
<dbReference type="PANTHER" id="PTHR43229:SF6">
    <property type="entry name" value="ABC-TYPE MULTIDRUG TRANSPORT SYSTEM, PERMEASE COMPONENT"/>
    <property type="match status" value="1"/>
</dbReference>
<feature type="transmembrane region" description="Helical" evidence="6">
    <location>
        <begin position="177"/>
        <end position="196"/>
    </location>
</feature>
<evidence type="ECO:0000313" key="9">
    <source>
        <dbReference type="Proteomes" id="UP000198662"/>
    </source>
</evidence>
<dbReference type="PANTHER" id="PTHR43229">
    <property type="entry name" value="NODULATION PROTEIN J"/>
    <property type="match status" value="1"/>
</dbReference>
<protein>
    <submittedName>
        <fullName evidence="8">ABC-2 type transport system permease protein</fullName>
    </submittedName>
</protein>
<reference evidence="9" key="1">
    <citation type="submission" date="2016-10" db="EMBL/GenBank/DDBJ databases">
        <authorList>
            <person name="Varghese N."/>
            <person name="Submissions S."/>
        </authorList>
    </citation>
    <scope>NUCLEOTIDE SEQUENCE [LARGE SCALE GENOMIC DNA]</scope>
    <source>
        <strain evidence="9">CGMCC 4.3147</strain>
    </source>
</reference>
<evidence type="ECO:0000256" key="4">
    <source>
        <dbReference type="ARBA" id="ARBA00023136"/>
    </source>
</evidence>
<dbReference type="OrthoDB" id="9786643at2"/>
<dbReference type="GO" id="GO:0046677">
    <property type="term" value="P:response to antibiotic"/>
    <property type="evidence" value="ECO:0007669"/>
    <property type="project" value="UniProtKB-KW"/>
</dbReference>
<feature type="transmembrane region" description="Helical" evidence="6">
    <location>
        <begin position="145"/>
        <end position="170"/>
    </location>
</feature>
<gene>
    <name evidence="8" type="ORF">SAMN05216298_3745</name>
</gene>
<keyword evidence="4 6" id="KW-0472">Membrane</keyword>
<keyword evidence="2 6" id="KW-0812">Transmembrane</keyword>
<dbReference type="Pfam" id="PF12698">
    <property type="entry name" value="ABC2_membrane_3"/>
    <property type="match status" value="1"/>
</dbReference>
<name>A0A1G9JM58_9ACTN</name>
<dbReference type="PROSITE" id="PS51012">
    <property type="entry name" value="ABC_TM2"/>
    <property type="match status" value="1"/>
</dbReference>
<dbReference type="STRING" id="380244.SAMN05216298_3745"/>
<dbReference type="InterPro" id="IPR047817">
    <property type="entry name" value="ABC2_TM_bact-type"/>
</dbReference>
<evidence type="ECO:0000256" key="6">
    <source>
        <dbReference type="SAM" id="Phobius"/>
    </source>
</evidence>
<organism evidence="8 9">
    <name type="scientific">Glycomyces sambucus</name>
    <dbReference type="NCBI Taxonomy" id="380244"/>
    <lineage>
        <taxon>Bacteria</taxon>
        <taxon>Bacillati</taxon>
        <taxon>Actinomycetota</taxon>
        <taxon>Actinomycetes</taxon>
        <taxon>Glycomycetales</taxon>
        <taxon>Glycomycetaceae</taxon>
        <taxon>Glycomyces</taxon>
    </lineage>
</organism>
<keyword evidence="3 6" id="KW-1133">Transmembrane helix</keyword>
<dbReference type="InterPro" id="IPR051784">
    <property type="entry name" value="Nod_factor_ABC_transporter"/>
</dbReference>
<feature type="domain" description="ABC transmembrane type-2" evidence="7">
    <location>
        <begin position="28"/>
        <end position="264"/>
    </location>
</feature>
<dbReference type="GO" id="GO:0043190">
    <property type="term" value="C:ATP-binding cassette (ABC) transporter complex"/>
    <property type="evidence" value="ECO:0007669"/>
    <property type="project" value="InterPro"/>
</dbReference>
<feature type="transmembrane region" description="Helical" evidence="6">
    <location>
        <begin position="68"/>
        <end position="87"/>
    </location>
</feature>
<dbReference type="RefSeq" id="WP_091052465.1">
    <property type="nucleotide sequence ID" value="NZ_FNGF01000005.1"/>
</dbReference>
<feature type="transmembrane region" description="Helical" evidence="6">
    <location>
        <begin position="108"/>
        <end position="133"/>
    </location>
</feature>
<dbReference type="Proteomes" id="UP000198662">
    <property type="component" value="Unassembled WGS sequence"/>
</dbReference>
<dbReference type="InterPro" id="IPR000412">
    <property type="entry name" value="ABC_2_transport"/>
</dbReference>
<accession>A0A1G9JM58</accession>